<dbReference type="InterPro" id="IPR051783">
    <property type="entry name" value="NAD(P)-dependent_oxidoreduct"/>
</dbReference>
<dbReference type="EMBL" id="JBHLUN010000005">
    <property type="protein sequence ID" value="MFC0408250.1"/>
    <property type="molecule type" value="Genomic_DNA"/>
</dbReference>
<dbReference type="Proteomes" id="UP001589865">
    <property type="component" value="Unassembled WGS sequence"/>
</dbReference>
<keyword evidence="3" id="KW-1185">Reference proteome</keyword>
<dbReference type="Pfam" id="PF01370">
    <property type="entry name" value="Epimerase"/>
    <property type="match status" value="1"/>
</dbReference>
<evidence type="ECO:0000259" key="1">
    <source>
        <dbReference type="Pfam" id="PF01370"/>
    </source>
</evidence>
<organism evidence="2 3">
    <name type="scientific">Roseomonas elaeocarpi</name>
    <dbReference type="NCBI Taxonomy" id="907779"/>
    <lineage>
        <taxon>Bacteria</taxon>
        <taxon>Pseudomonadati</taxon>
        <taxon>Pseudomonadota</taxon>
        <taxon>Alphaproteobacteria</taxon>
        <taxon>Acetobacterales</taxon>
        <taxon>Roseomonadaceae</taxon>
        <taxon>Roseomonas</taxon>
    </lineage>
</organism>
<gene>
    <name evidence="2" type="primary">hpnA</name>
    <name evidence="2" type="ORF">ACFFGY_08330</name>
</gene>
<evidence type="ECO:0000313" key="3">
    <source>
        <dbReference type="Proteomes" id="UP001589865"/>
    </source>
</evidence>
<accession>A0ABV6JSC9</accession>
<evidence type="ECO:0000313" key="2">
    <source>
        <dbReference type="EMBL" id="MFC0408250.1"/>
    </source>
</evidence>
<dbReference type="InterPro" id="IPR001509">
    <property type="entry name" value="Epimerase_deHydtase"/>
</dbReference>
<dbReference type="PANTHER" id="PTHR48079:SF6">
    <property type="entry name" value="NAD(P)-BINDING DOMAIN-CONTAINING PROTEIN-RELATED"/>
    <property type="match status" value="1"/>
</dbReference>
<dbReference type="RefSeq" id="WP_377043994.1">
    <property type="nucleotide sequence ID" value="NZ_JBHLUN010000005.1"/>
</dbReference>
<dbReference type="CDD" id="cd05228">
    <property type="entry name" value="AR_FR_like_1_SDR_e"/>
    <property type="match status" value="1"/>
</dbReference>
<dbReference type="PANTHER" id="PTHR48079">
    <property type="entry name" value="PROTEIN YEEZ"/>
    <property type="match status" value="1"/>
</dbReference>
<feature type="domain" description="NAD-dependent epimerase/dehydratase" evidence="1">
    <location>
        <begin position="13"/>
        <end position="240"/>
    </location>
</feature>
<protein>
    <submittedName>
        <fullName evidence="2">Hopanoid-associated sugar epimerase</fullName>
    </submittedName>
</protein>
<sequence>MLERNVLSPGDTVLVTGASGFLGSAVARALLARGLRLRVLVRPSSPRGNLEGLPCEIVVGDLRDANSLRPAVAGADAMFHVAADYRLWAPDPNEILRGNVEGTRNLMGAALDAGVRRVVYTSSVATLRVKGATAPVDEDAPSRPDETIGVYKRSKTIAERAVEEMVLRDGLPAVIVNPSTPIGPRDIRPTPTGRVILDAALGKVPAFVDTGLNLAHVDDIAAGHLLAFERGEVGRRYILGGENVTLREMLTAIAAMTNRRPPRVSLPRAPLFPVAWAMQAAARVTGREPLLTADALRMSRYRMFFTSARAERELGYSYRPWQEGVRDALGWFREAGMIRP</sequence>
<proteinExistence type="predicted"/>
<reference evidence="2 3" key="1">
    <citation type="submission" date="2024-09" db="EMBL/GenBank/DDBJ databases">
        <authorList>
            <person name="Sun Q."/>
            <person name="Mori K."/>
        </authorList>
    </citation>
    <scope>NUCLEOTIDE SEQUENCE [LARGE SCALE GENOMIC DNA]</scope>
    <source>
        <strain evidence="2 3">TBRC 5777</strain>
    </source>
</reference>
<dbReference type="Gene3D" id="3.40.50.720">
    <property type="entry name" value="NAD(P)-binding Rossmann-like Domain"/>
    <property type="match status" value="1"/>
</dbReference>
<dbReference type="InterPro" id="IPR017829">
    <property type="entry name" value="Hopanoid-assoc_sugar_epimerase"/>
</dbReference>
<dbReference type="SUPFAM" id="SSF51735">
    <property type="entry name" value="NAD(P)-binding Rossmann-fold domains"/>
    <property type="match status" value="1"/>
</dbReference>
<dbReference type="NCBIfam" id="TIGR03466">
    <property type="entry name" value="HpnA"/>
    <property type="match status" value="1"/>
</dbReference>
<dbReference type="InterPro" id="IPR036291">
    <property type="entry name" value="NAD(P)-bd_dom_sf"/>
</dbReference>
<name>A0ABV6JSC9_9PROT</name>
<comment type="caution">
    <text evidence="2">The sequence shown here is derived from an EMBL/GenBank/DDBJ whole genome shotgun (WGS) entry which is preliminary data.</text>
</comment>